<feature type="signal peptide" evidence="5">
    <location>
        <begin position="1"/>
        <end position="27"/>
    </location>
</feature>
<dbReference type="InterPro" id="IPR044081">
    <property type="entry name" value="DUF5776"/>
</dbReference>
<proteinExistence type="inferred from homology"/>
<dbReference type="InterPro" id="IPR051794">
    <property type="entry name" value="PG_Endopeptidase_C40"/>
</dbReference>
<dbReference type="InterPro" id="IPR038765">
    <property type="entry name" value="Papain-like_cys_pep_sf"/>
</dbReference>
<keyword evidence="2" id="KW-0645">Protease</keyword>
<dbReference type="Gene3D" id="3.90.1720.10">
    <property type="entry name" value="endopeptidase domain like (from Nostoc punctiforme)"/>
    <property type="match status" value="1"/>
</dbReference>
<organism evidence="7 8">
    <name type="scientific">Lactobacillus intestinalis</name>
    <dbReference type="NCBI Taxonomy" id="151781"/>
    <lineage>
        <taxon>Bacteria</taxon>
        <taxon>Bacillati</taxon>
        <taxon>Bacillota</taxon>
        <taxon>Bacilli</taxon>
        <taxon>Lactobacillales</taxon>
        <taxon>Lactobacillaceae</taxon>
        <taxon>Lactobacillus</taxon>
    </lineage>
</organism>
<evidence type="ECO:0000256" key="3">
    <source>
        <dbReference type="ARBA" id="ARBA00022801"/>
    </source>
</evidence>
<feature type="chain" id="PRO_5020488606" evidence="5">
    <location>
        <begin position="28"/>
        <end position="381"/>
    </location>
</feature>
<dbReference type="Pfam" id="PF19087">
    <property type="entry name" value="DUF5776"/>
    <property type="match status" value="1"/>
</dbReference>
<keyword evidence="5" id="KW-0732">Signal</keyword>
<dbReference type="Proteomes" id="UP000309117">
    <property type="component" value="Unassembled WGS sequence"/>
</dbReference>
<dbReference type="PANTHER" id="PTHR47359:SF3">
    <property type="entry name" value="NLP_P60 DOMAIN-CONTAINING PROTEIN-RELATED"/>
    <property type="match status" value="1"/>
</dbReference>
<dbReference type="AlphaFoldDB" id="A0A4V3REH6"/>
<keyword evidence="4" id="KW-0788">Thiol protease</keyword>
<dbReference type="InterPro" id="IPR000064">
    <property type="entry name" value="NLP_P60_dom"/>
</dbReference>
<dbReference type="Pfam" id="PF00877">
    <property type="entry name" value="NLPC_P60"/>
    <property type="match status" value="1"/>
</dbReference>
<dbReference type="GO" id="GO:0006508">
    <property type="term" value="P:proteolysis"/>
    <property type="evidence" value="ECO:0007669"/>
    <property type="project" value="UniProtKB-KW"/>
</dbReference>
<comment type="caution">
    <text evidence="7">The sequence shown here is derived from an EMBL/GenBank/DDBJ whole genome shotgun (WGS) entry which is preliminary data.</text>
</comment>
<comment type="similarity">
    <text evidence="1">Belongs to the peptidase C40 family.</text>
</comment>
<keyword evidence="3" id="KW-0378">Hydrolase</keyword>
<dbReference type="InterPro" id="IPR036366">
    <property type="entry name" value="PGBDSf"/>
</dbReference>
<evidence type="ECO:0000256" key="4">
    <source>
        <dbReference type="ARBA" id="ARBA00022807"/>
    </source>
</evidence>
<evidence type="ECO:0000256" key="5">
    <source>
        <dbReference type="SAM" id="SignalP"/>
    </source>
</evidence>
<dbReference type="InterPro" id="IPR036365">
    <property type="entry name" value="PGBD-like_sf"/>
</dbReference>
<evidence type="ECO:0000259" key="6">
    <source>
        <dbReference type="PROSITE" id="PS51935"/>
    </source>
</evidence>
<dbReference type="PANTHER" id="PTHR47359">
    <property type="entry name" value="PEPTIDOGLYCAN DL-ENDOPEPTIDASE CWLO"/>
    <property type="match status" value="1"/>
</dbReference>
<dbReference type="PROSITE" id="PS51935">
    <property type="entry name" value="NLPC_P60"/>
    <property type="match status" value="1"/>
</dbReference>
<evidence type="ECO:0000256" key="2">
    <source>
        <dbReference type="ARBA" id="ARBA00022670"/>
    </source>
</evidence>
<name>A0A4V3REH6_9LACO</name>
<feature type="domain" description="NlpC/P60" evidence="6">
    <location>
        <begin position="243"/>
        <end position="381"/>
    </location>
</feature>
<reference evidence="7 8" key="1">
    <citation type="submission" date="2019-04" db="EMBL/GenBank/DDBJ databases">
        <title>Microbes associate with the intestines of laboratory mice.</title>
        <authorList>
            <person name="Navarre W."/>
            <person name="Wong E."/>
            <person name="Huang K."/>
            <person name="Tropini C."/>
            <person name="Ng K."/>
            <person name="Yu B."/>
        </authorList>
    </citation>
    <scope>NUCLEOTIDE SEQUENCE [LARGE SCALE GENOMIC DNA]</scope>
    <source>
        <strain evidence="7 8">NM61_E11</strain>
    </source>
</reference>
<dbReference type="SUPFAM" id="SSF54001">
    <property type="entry name" value="Cysteine proteinases"/>
    <property type="match status" value="1"/>
</dbReference>
<dbReference type="Pfam" id="PF01471">
    <property type="entry name" value="PG_binding_1"/>
    <property type="match status" value="1"/>
</dbReference>
<dbReference type="InterPro" id="IPR002477">
    <property type="entry name" value="Peptidoglycan-bd-like"/>
</dbReference>
<evidence type="ECO:0000313" key="7">
    <source>
        <dbReference type="EMBL" id="TGY16550.1"/>
    </source>
</evidence>
<dbReference type="EMBL" id="SRYV01000004">
    <property type="protein sequence ID" value="TGY16550.1"/>
    <property type="molecule type" value="Genomic_DNA"/>
</dbReference>
<gene>
    <name evidence="7" type="ORF">E5351_03015</name>
</gene>
<dbReference type="SUPFAM" id="SSF47090">
    <property type="entry name" value="PGBD-like"/>
    <property type="match status" value="1"/>
</dbReference>
<evidence type="ECO:0000313" key="8">
    <source>
        <dbReference type="Proteomes" id="UP000309117"/>
    </source>
</evidence>
<dbReference type="RefSeq" id="WP_135960383.1">
    <property type="nucleotide sequence ID" value="NZ_AQFR02000001.1"/>
</dbReference>
<sequence length="381" mass="42830">MKRKVFTASITAVLLALGLSTSTVANADNLEGNSSQILAKIDSGESKGNDSATIDSQKKSSINKSDYLWKNPKIIRLNKTTTLYKDANLTKVAIKAKSGSHYLISSLTKNSDGIPVLKTRSGFIIAKKNLIKKIKGYQNPKAYHQVHYTQVKPYGKVGYNLYRGYEGIKTWKVMHRMGTWYGTNYYNQATYNAVKNFQRNHYLPVTGNVDLKTWQKMGFSKSSWYGIDSYIAPLQAQAWQGRSAHIEAMIKQAYKYMGKPWLAGCSSSPNYGVDCSGLVMQSLYAGGISPIPTSSIGHAHPGNEWNSRNLWADKHLKRVPYSQRRRGDLVFYYQPGTRTIWHIAIYLGNNRVIESWPPCVMVQPIVNGQRNVIAGIKRPFI</sequence>
<dbReference type="Gene3D" id="1.10.101.10">
    <property type="entry name" value="PGBD-like superfamily/PGBD"/>
    <property type="match status" value="1"/>
</dbReference>
<protein>
    <submittedName>
        <fullName evidence="7">Peptidoglycan endopeptidase</fullName>
    </submittedName>
</protein>
<dbReference type="GO" id="GO:0008234">
    <property type="term" value="F:cysteine-type peptidase activity"/>
    <property type="evidence" value="ECO:0007669"/>
    <property type="project" value="UniProtKB-KW"/>
</dbReference>
<evidence type="ECO:0000256" key="1">
    <source>
        <dbReference type="ARBA" id="ARBA00007074"/>
    </source>
</evidence>
<accession>A0A4V3REH6</accession>